<dbReference type="EMBL" id="JACJQH010000011">
    <property type="protein sequence ID" value="MBD2195636.1"/>
    <property type="molecule type" value="Genomic_DNA"/>
</dbReference>
<proteinExistence type="predicted"/>
<evidence type="ECO:0000256" key="1">
    <source>
        <dbReference type="SAM" id="MobiDB-lite"/>
    </source>
</evidence>
<evidence type="ECO:0000313" key="2">
    <source>
        <dbReference type="EMBL" id="MBD2195636.1"/>
    </source>
</evidence>
<dbReference type="RefSeq" id="WP_190539615.1">
    <property type="nucleotide sequence ID" value="NZ_CAWPNO010000013.1"/>
</dbReference>
<evidence type="ECO:0000313" key="3">
    <source>
        <dbReference type="Proteomes" id="UP000658514"/>
    </source>
</evidence>
<name>A0ABR8A6M1_9CYAN</name>
<organism evidence="2 3">
    <name type="scientific">Calothrix parietina FACHB-288</name>
    <dbReference type="NCBI Taxonomy" id="2692896"/>
    <lineage>
        <taxon>Bacteria</taxon>
        <taxon>Bacillati</taxon>
        <taxon>Cyanobacteriota</taxon>
        <taxon>Cyanophyceae</taxon>
        <taxon>Nostocales</taxon>
        <taxon>Calotrichaceae</taxon>
        <taxon>Calothrix</taxon>
    </lineage>
</organism>
<sequence>MQPQGWKSFLFAIFFTTNGVVQLGTKLDTAWAENTHVESPTVGEPPQQVALGESPKKAERQCQQQGQEVTNVLGSDSELRKLAQTNRIYSSIKLEPNISPPEQIDMAEFSQGESCFQPEDIESEKFSESNQSLQSATASNCPVDICQQSIGLKSLLSQRVSDGTPAPASPNPNNPQPNNPQPDNPQPDTPNDDNTGDLQKQSDPPPLESLPGNNVPIPSPGQIEQLLDTPQSDYNQRLQNLIQVLQQQTQSLPDLGNLELGLRVKPRQIPTPPPLEQQPPIPQEKPVVRFKPIGSLQARLGYFYSSNIFSASVDPIQDSLIFYGLTLASSYLPLNPKTFISGSIDANQIHYFDQSVYDYNQLRFNVSLYRQLSRRMYGELSWSNQYLFYANNGNNFKAGDRFLNENTVRLSLGRRDPLSSKLFVDSFYELSFNFSDPDNRSRIVNSLWLSLSYYLQQPLQVGVNYQFNFSDFTNRPDAREDQFHRLFGHLNYRVSKDSSLNLQGGVSFGDSTSQNINFDAWFFSLNYRLQLGQF</sequence>
<protein>
    <submittedName>
        <fullName evidence="2">Uncharacterized protein</fullName>
    </submittedName>
</protein>
<comment type="caution">
    <text evidence="2">The sequence shown here is derived from an EMBL/GenBank/DDBJ whole genome shotgun (WGS) entry which is preliminary data.</text>
</comment>
<reference evidence="2 3" key="1">
    <citation type="journal article" date="2020" name="ISME J.">
        <title>Comparative genomics reveals insights into cyanobacterial evolution and habitat adaptation.</title>
        <authorList>
            <person name="Chen M.Y."/>
            <person name="Teng W.K."/>
            <person name="Zhao L."/>
            <person name="Hu C.X."/>
            <person name="Zhou Y.K."/>
            <person name="Han B.P."/>
            <person name="Song L.R."/>
            <person name="Shu W.S."/>
        </authorList>
    </citation>
    <scope>NUCLEOTIDE SEQUENCE [LARGE SCALE GENOMIC DNA]</scope>
    <source>
        <strain evidence="2 3">FACHB-288</strain>
    </source>
</reference>
<keyword evidence="3" id="KW-1185">Reference proteome</keyword>
<dbReference type="Proteomes" id="UP000658514">
    <property type="component" value="Unassembled WGS sequence"/>
</dbReference>
<gene>
    <name evidence="2" type="ORF">H6G24_09065</name>
</gene>
<accession>A0ABR8A6M1</accession>
<feature type="region of interest" description="Disordered" evidence="1">
    <location>
        <begin position="160"/>
        <end position="226"/>
    </location>
</feature>
<feature type="compositionally biased region" description="Pro residues" evidence="1">
    <location>
        <begin position="167"/>
        <end position="188"/>
    </location>
</feature>